<dbReference type="SMART" id="SM00904">
    <property type="entry name" value="Flavokinase"/>
    <property type="match status" value="1"/>
</dbReference>
<name>A0A7V3PTM8_UNCW3</name>
<dbReference type="FunFam" id="3.40.50.620:FF:000021">
    <property type="entry name" value="Riboflavin biosynthesis protein"/>
    <property type="match status" value="1"/>
</dbReference>
<keyword evidence="4 14" id="KW-0288">FMN</keyword>
<dbReference type="Pfam" id="PF01687">
    <property type="entry name" value="Flavokinase"/>
    <property type="match status" value="1"/>
</dbReference>
<keyword evidence="8 14" id="KW-0418">Kinase</keyword>
<dbReference type="GO" id="GO:0005524">
    <property type="term" value="F:ATP binding"/>
    <property type="evidence" value="ECO:0007669"/>
    <property type="project" value="UniProtKB-UniRule"/>
</dbReference>
<comment type="similarity">
    <text evidence="14">Belongs to the ribF family.</text>
</comment>
<evidence type="ECO:0000256" key="10">
    <source>
        <dbReference type="ARBA" id="ARBA00022840"/>
    </source>
</evidence>
<dbReference type="InterPro" id="IPR002606">
    <property type="entry name" value="Riboflavin_kinase_bac"/>
</dbReference>
<evidence type="ECO:0000256" key="4">
    <source>
        <dbReference type="ARBA" id="ARBA00022643"/>
    </source>
</evidence>
<dbReference type="GO" id="GO:0008531">
    <property type="term" value="F:riboflavin kinase activity"/>
    <property type="evidence" value="ECO:0007669"/>
    <property type="project" value="UniProtKB-UniRule"/>
</dbReference>
<dbReference type="EC" id="2.7.1.26" evidence="14"/>
<comment type="caution">
    <text evidence="16">The sequence shown here is derived from an EMBL/GenBank/DDBJ whole genome shotgun (WGS) entry which is preliminary data.</text>
</comment>
<dbReference type="PIRSF" id="PIRSF004491">
    <property type="entry name" value="FAD_Synth"/>
    <property type="match status" value="1"/>
</dbReference>
<protein>
    <recommendedName>
        <fullName evidence="14">Riboflavin biosynthesis protein</fullName>
    </recommendedName>
    <domain>
        <recommendedName>
            <fullName evidence="14">Riboflavin kinase</fullName>
            <ecNumber evidence="14">2.7.1.26</ecNumber>
        </recommendedName>
        <alternativeName>
            <fullName evidence="14">Flavokinase</fullName>
        </alternativeName>
    </domain>
    <domain>
        <recommendedName>
            <fullName evidence="14">FMN adenylyltransferase</fullName>
            <ecNumber evidence="14">2.7.7.2</ecNumber>
        </recommendedName>
        <alternativeName>
            <fullName evidence="14">FAD pyrophosphorylase</fullName>
        </alternativeName>
        <alternativeName>
            <fullName evidence="14">FAD synthase</fullName>
        </alternativeName>
    </domain>
</protein>
<dbReference type="CDD" id="cd02064">
    <property type="entry name" value="FAD_synthetase_N"/>
    <property type="match status" value="1"/>
</dbReference>
<evidence type="ECO:0000256" key="6">
    <source>
        <dbReference type="ARBA" id="ARBA00022695"/>
    </source>
</evidence>
<gene>
    <name evidence="16" type="ORF">ENX16_04420</name>
</gene>
<comment type="catalytic activity">
    <reaction evidence="12 14">
        <text>riboflavin + ATP = FMN + ADP + H(+)</text>
        <dbReference type="Rhea" id="RHEA:14357"/>
        <dbReference type="ChEBI" id="CHEBI:15378"/>
        <dbReference type="ChEBI" id="CHEBI:30616"/>
        <dbReference type="ChEBI" id="CHEBI:57986"/>
        <dbReference type="ChEBI" id="CHEBI:58210"/>
        <dbReference type="ChEBI" id="CHEBI:456216"/>
        <dbReference type="EC" id="2.7.1.26"/>
    </reaction>
</comment>
<dbReference type="UniPathway" id="UPA00276">
    <property type="reaction ID" value="UER00406"/>
</dbReference>
<keyword evidence="5 14" id="KW-0808">Transferase</keyword>
<dbReference type="InterPro" id="IPR023468">
    <property type="entry name" value="Riboflavin_kinase"/>
</dbReference>
<evidence type="ECO:0000256" key="7">
    <source>
        <dbReference type="ARBA" id="ARBA00022741"/>
    </source>
</evidence>
<keyword evidence="10 14" id="KW-0067">ATP-binding</keyword>
<comment type="pathway">
    <text evidence="1 14">Cofactor biosynthesis; FAD biosynthesis; FAD from FMN: step 1/1.</text>
</comment>
<dbReference type="GO" id="GO:0006747">
    <property type="term" value="P:FAD biosynthetic process"/>
    <property type="evidence" value="ECO:0007669"/>
    <property type="project" value="UniProtKB-UniRule"/>
</dbReference>
<evidence type="ECO:0000256" key="1">
    <source>
        <dbReference type="ARBA" id="ARBA00004726"/>
    </source>
</evidence>
<dbReference type="GO" id="GO:0009231">
    <property type="term" value="P:riboflavin biosynthetic process"/>
    <property type="evidence" value="ECO:0007669"/>
    <property type="project" value="InterPro"/>
</dbReference>
<keyword evidence="6 14" id="KW-0548">Nucleotidyltransferase</keyword>
<dbReference type="Pfam" id="PF06574">
    <property type="entry name" value="FAD_syn"/>
    <property type="match status" value="1"/>
</dbReference>
<dbReference type="Gene3D" id="3.40.50.620">
    <property type="entry name" value="HUPs"/>
    <property type="match status" value="1"/>
</dbReference>
<dbReference type="InterPro" id="IPR014729">
    <property type="entry name" value="Rossmann-like_a/b/a_fold"/>
</dbReference>
<organism evidence="16">
    <name type="scientific">candidate division WOR-3 bacterium</name>
    <dbReference type="NCBI Taxonomy" id="2052148"/>
    <lineage>
        <taxon>Bacteria</taxon>
        <taxon>Bacteria division WOR-3</taxon>
    </lineage>
</organism>
<dbReference type="SUPFAM" id="SSF82114">
    <property type="entry name" value="Riboflavin kinase-like"/>
    <property type="match status" value="1"/>
</dbReference>
<dbReference type="GO" id="GO:0009398">
    <property type="term" value="P:FMN biosynthetic process"/>
    <property type="evidence" value="ECO:0007669"/>
    <property type="project" value="UniProtKB-UniRule"/>
</dbReference>
<dbReference type="AlphaFoldDB" id="A0A7V3PTM8"/>
<dbReference type="InterPro" id="IPR023465">
    <property type="entry name" value="Riboflavin_kinase_dom_sf"/>
</dbReference>
<dbReference type="EC" id="2.7.7.2" evidence="14"/>
<dbReference type="PANTHER" id="PTHR22749:SF6">
    <property type="entry name" value="RIBOFLAVIN KINASE"/>
    <property type="match status" value="1"/>
</dbReference>
<evidence type="ECO:0000256" key="9">
    <source>
        <dbReference type="ARBA" id="ARBA00022827"/>
    </source>
</evidence>
<proteinExistence type="inferred from homology"/>
<keyword evidence="3 14" id="KW-0285">Flavoprotein</keyword>
<dbReference type="SUPFAM" id="SSF52374">
    <property type="entry name" value="Nucleotidylyl transferase"/>
    <property type="match status" value="1"/>
</dbReference>
<evidence type="ECO:0000256" key="8">
    <source>
        <dbReference type="ARBA" id="ARBA00022777"/>
    </source>
</evidence>
<comment type="catalytic activity">
    <reaction evidence="13 14">
        <text>FMN + ATP + H(+) = FAD + diphosphate</text>
        <dbReference type="Rhea" id="RHEA:17237"/>
        <dbReference type="ChEBI" id="CHEBI:15378"/>
        <dbReference type="ChEBI" id="CHEBI:30616"/>
        <dbReference type="ChEBI" id="CHEBI:33019"/>
        <dbReference type="ChEBI" id="CHEBI:57692"/>
        <dbReference type="ChEBI" id="CHEBI:58210"/>
        <dbReference type="EC" id="2.7.7.2"/>
    </reaction>
</comment>
<evidence type="ECO:0000313" key="16">
    <source>
        <dbReference type="EMBL" id="HGD13304.1"/>
    </source>
</evidence>
<evidence type="ECO:0000256" key="12">
    <source>
        <dbReference type="ARBA" id="ARBA00047880"/>
    </source>
</evidence>
<dbReference type="Gene3D" id="2.40.30.30">
    <property type="entry name" value="Riboflavin kinase-like"/>
    <property type="match status" value="1"/>
</dbReference>
<evidence type="ECO:0000256" key="14">
    <source>
        <dbReference type="PIRNR" id="PIRNR004491"/>
    </source>
</evidence>
<evidence type="ECO:0000256" key="5">
    <source>
        <dbReference type="ARBA" id="ARBA00022679"/>
    </source>
</evidence>
<dbReference type="UniPathway" id="UPA00277">
    <property type="reaction ID" value="UER00407"/>
</dbReference>
<dbReference type="NCBIfam" id="NF004162">
    <property type="entry name" value="PRK05627.1-5"/>
    <property type="match status" value="1"/>
</dbReference>
<keyword evidence="11" id="KW-0511">Multifunctional enzyme</keyword>
<evidence type="ECO:0000259" key="15">
    <source>
        <dbReference type="SMART" id="SM00904"/>
    </source>
</evidence>
<dbReference type="InterPro" id="IPR015865">
    <property type="entry name" value="Riboflavin_kinase_bac/euk"/>
</dbReference>
<accession>A0A7V3PTM8</accession>
<reference evidence="16" key="1">
    <citation type="journal article" date="2020" name="mSystems">
        <title>Genome- and Community-Level Interaction Insights into Carbon Utilization and Element Cycling Functions of Hydrothermarchaeota in Hydrothermal Sediment.</title>
        <authorList>
            <person name="Zhou Z."/>
            <person name="Liu Y."/>
            <person name="Xu W."/>
            <person name="Pan J."/>
            <person name="Luo Z.H."/>
            <person name="Li M."/>
        </authorList>
    </citation>
    <scope>NUCLEOTIDE SEQUENCE [LARGE SCALE GENOMIC DNA]</scope>
    <source>
        <strain evidence="16">SpSt-914</strain>
    </source>
</reference>
<dbReference type="GO" id="GO:0003919">
    <property type="term" value="F:FMN adenylyltransferase activity"/>
    <property type="evidence" value="ECO:0007669"/>
    <property type="project" value="UniProtKB-UniRule"/>
</dbReference>
<keyword evidence="9 14" id="KW-0274">FAD</keyword>
<dbReference type="InterPro" id="IPR015864">
    <property type="entry name" value="FAD_synthase"/>
</dbReference>
<evidence type="ECO:0000256" key="3">
    <source>
        <dbReference type="ARBA" id="ARBA00022630"/>
    </source>
</evidence>
<sequence>MRNKSLDDKLVITIGGFDGVHLGHQAIIQEVQNWAKEIGARTGVLTFEPHPAKVLYPDFPYLLTPLLEKRLILIELGVDFVQILNFDERLRNMEPEEFVREMVVRQLQPAAVVIGADHRFGKDARGDIKMLKKILDEYGILLKVVPEVIHLGAPVRSTRIREHLVLGHIRLANELLGRYYAIAGKTIKGTGTGRKLGFPTINIQPVSQDKLLPAEGVYAGVAELGGKRFAGAVNIGFRPTFAFGVKNVEVHLLNFAGEVPEGSEVVVRLIERLRPEQKFPNPAALKEQIGADIMRVQEVIERERPR</sequence>
<evidence type="ECO:0000256" key="2">
    <source>
        <dbReference type="ARBA" id="ARBA00005201"/>
    </source>
</evidence>
<keyword evidence="7 14" id="KW-0547">Nucleotide-binding</keyword>
<dbReference type="EMBL" id="DTMZ01000101">
    <property type="protein sequence ID" value="HGD13304.1"/>
    <property type="molecule type" value="Genomic_DNA"/>
</dbReference>
<feature type="domain" description="Riboflavin kinase" evidence="15">
    <location>
        <begin position="175"/>
        <end position="301"/>
    </location>
</feature>
<dbReference type="PANTHER" id="PTHR22749">
    <property type="entry name" value="RIBOFLAVIN KINASE/FMN ADENYLYLTRANSFERASE"/>
    <property type="match status" value="1"/>
</dbReference>
<comment type="pathway">
    <text evidence="2 14">Cofactor biosynthesis; FMN biosynthesis; FMN from riboflavin (ATP route): step 1/1.</text>
</comment>
<evidence type="ECO:0000256" key="13">
    <source>
        <dbReference type="ARBA" id="ARBA00049494"/>
    </source>
</evidence>
<evidence type="ECO:0000256" key="11">
    <source>
        <dbReference type="ARBA" id="ARBA00023268"/>
    </source>
</evidence>
<dbReference type="NCBIfam" id="TIGR00083">
    <property type="entry name" value="ribF"/>
    <property type="match status" value="1"/>
</dbReference>